<dbReference type="GO" id="GO:0006799">
    <property type="term" value="P:polyphosphate biosynthetic process"/>
    <property type="evidence" value="ECO:0007669"/>
    <property type="project" value="UniProtKB-ARBA"/>
</dbReference>
<dbReference type="EMBL" id="CP002160">
    <property type="protein sequence ID" value="ADL51232.1"/>
    <property type="molecule type" value="Genomic_DNA"/>
</dbReference>
<sequence length="228" mass="27182">MKKLQYRHELKHYINLSDYIAIRNRLGCIMRLDKNADENREYLIRSLYFDNFQNKALREKIDGINHREKFRIRLYNNDASFIRLEKKMKNNGLCAKVSAAISKEECIRIINGDIDFLRNSDKPLFNELYIKMKNQFLRPKTIVDYTREAYVYKMGNVRITFDKSIRTGINSRNLFDENLTTVEVIDNRFIVLEVKYDNFLPEIIQDIIQVNERRATSVSKYVAARLYG</sequence>
<dbReference type="Proteomes" id="UP000002730">
    <property type="component" value="Chromosome"/>
</dbReference>
<dbReference type="STRING" id="573061.Clocel_1481"/>
<dbReference type="Pfam" id="PF09359">
    <property type="entry name" value="VTC"/>
    <property type="match status" value="1"/>
</dbReference>
<dbReference type="KEGG" id="ccb:Clocel_1481"/>
<feature type="domain" description="VTC" evidence="1">
    <location>
        <begin position="7"/>
        <end position="224"/>
    </location>
</feature>
<dbReference type="Gene3D" id="3.20.100.30">
    <property type="entry name" value="VTC, catalytic tunnel domain"/>
    <property type="match status" value="1"/>
</dbReference>
<evidence type="ECO:0000259" key="1">
    <source>
        <dbReference type="Pfam" id="PF09359"/>
    </source>
</evidence>
<keyword evidence="3" id="KW-1185">Reference proteome</keyword>
<evidence type="ECO:0000313" key="2">
    <source>
        <dbReference type="EMBL" id="ADL51232.1"/>
    </source>
</evidence>
<dbReference type="InterPro" id="IPR018966">
    <property type="entry name" value="VTC_domain"/>
</dbReference>
<proteinExistence type="predicted"/>
<protein>
    <submittedName>
        <fullName evidence="2">VTC domain</fullName>
    </submittedName>
</protein>
<reference evidence="2 3" key="1">
    <citation type="submission" date="2010-08" db="EMBL/GenBank/DDBJ databases">
        <title>Complete sequence of Clostridium cellulovorans 743B.</title>
        <authorList>
            <consortium name="US DOE Joint Genome Institute"/>
            <person name="Lucas S."/>
            <person name="Copeland A."/>
            <person name="Lapidus A."/>
            <person name="Cheng J.-F."/>
            <person name="Bruce D."/>
            <person name="Goodwin L."/>
            <person name="Pitluck S."/>
            <person name="Chertkov O."/>
            <person name="Detter J.C."/>
            <person name="Han C."/>
            <person name="Tapia R."/>
            <person name="Land M."/>
            <person name="Hauser L."/>
            <person name="Chang Y.-J."/>
            <person name="Jeffries C."/>
            <person name="Kyrpides N."/>
            <person name="Ivanova N."/>
            <person name="Mikhailova N."/>
            <person name="Hemme C.L."/>
            <person name="Woyke T."/>
        </authorList>
    </citation>
    <scope>NUCLEOTIDE SEQUENCE [LARGE SCALE GENOMIC DNA]</scope>
    <source>
        <strain evidence="3">ATCC 35296 / DSM 3052 / OCM 3 / 743B</strain>
    </source>
</reference>
<gene>
    <name evidence="2" type="ordered locus">Clocel_1481</name>
</gene>
<accession>D9SW88</accession>
<dbReference type="HOGENOM" id="CLU_098613_0_0_9"/>
<organism evidence="2 3">
    <name type="scientific">Clostridium cellulovorans (strain ATCC 35296 / DSM 3052 / OCM 3 / 743B)</name>
    <dbReference type="NCBI Taxonomy" id="573061"/>
    <lineage>
        <taxon>Bacteria</taxon>
        <taxon>Bacillati</taxon>
        <taxon>Bacillota</taxon>
        <taxon>Clostridia</taxon>
        <taxon>Eubacteriales</taxon>
        <taxon>Clostridiaceae</taxon>
        <taxon>Clostridium</taxon>
    </lineage>
</organism>
<dbReference type="OrthoDB" id="9784042at2"/>
<dbReference type="RefSeq" id="WP_013291673.1">
    <property type="nucleotide sequence ID" value="NC_014393.1"/>
</dbReference>
<dbReference type="InterPro" id="IPR042267">
    <property type="entry name" value="VTC_sf"/>
</dbReference>
<dbReference type="eggNOG" id="COG5036">
    <property type="taxonomic scope" value="Bacteria"/>
</dbReference>
<evidence type="ECO:0000313" key="3">
    <source>
        <dbReference type="Proteomes" id="UP000002730"/>
    </source>
</evidence>
<dbReference type="CDD" id="cd07750">
    <property type="entry name" value="PolyPPase_VTC_like"/>
    <property type="match status" value="1"/>
</dbReference>
<name>D9SW88_CLOC7</name>
<dbReference type="AlphaFoldDB" id="D9SW88"/>